<evidence type="ECO:0000259" key="1">
    <source>
        <dbReference type="PROSITE" id="PS51186"/>
    </source>
</evidence>
<gene>
    <name evidence="2" type="ORF">J2Z20_000399</name>
</gene>
<keyword evidence="2" id="KW-0808">Transferase</keyword>
<organism evidence="2 3">
    <name type="scientific">Paenibacillus sediminis</name>
    <dbReference type="NCBI Taxonomy" id="664909"/>
    <lineage>
        <taxon>Bacteria</taxon>
        <taxon>Bacillati</taxon>
        <taxon>Bacillota</taxon>
        <taxon>Bacilli</taxon>
        <taxon>Bacillales</taxon>
        <taxon>Paenibacillaceae</taxon>
        <taxon>Paenibacillus</taxon>
    </lineage>
</organism>
<reference evidence="2 3" key="1">
    <citation type="submission" date="2021-03" db="EMBL/GenBank/DDBJ databases">
        <title>Genomic Encyclopedia of Type Strains, Phase IV (KMG-IV): sequencing the most valuable type-strain genomes for metagenomic binning, comparative biology and taxonomic classification.</title>
        <authorList>
            <person name="Goeker M."/>
        </authorList>
    </citation>
    <scope>NUCLEOTIDE SEQUENCE [LARGE SCALE GENOMIC DNA]</scope>
    <source>
        <strain evidence="2 3">DSM 23491</strain>
    </source>
</reference>
<dbReference type="CDD" id="cd04301">
    <property type="entry name" value="NAT_SF"/>
    <property type="match status" value="1"/>
</dbReference>
<dbReference type="InterPro" id="IPR000182">
    <property type="entry name" value="GNAT_dom"/>
</dbReference>
<proteinExistence type="predicted"/>
<dbReference type="EMBL" id="JAGGKP010000001">
    <property type="protein sequence ID" value="MBP1935538.1"/>
    <property type="molecule type" value="Genomic_DNA"/>
</dbReference>
<dbReference type="RefSeq" id="WP_209844870.1">
    <property type="nucleotide sequence ID" value="NZ_CBCRVE010000001.1"/>
</dbReference>
<name>A0ABS4GZ47_9BACL</name>
<keyword evidence="2" id="KW-0012">Acyltransferase</keyword>
<dbReference type="InterPro" id="IPR016181">
    <property type="entry name" value="Acyl_CoA_acyltransferase"/>
</dbReference>
<dbReference type="Pfam" id="PF00583">
    <property type="entry name" value="Acetyltransf_1"/>
    <property type="match status" value="1"/>
</dbReference>
<comment type="caution">
    <text evidence="2">The sequence shown here is derived from an EMBL/GenBank/DDBJ whole genome shotgun (WGS) entry which is preliminary data.</text>
</comment>
<evidence type="ECO:0000313" key="2">
    <source>
        <dbReference type="EMBL" id="MBP1935538.1"/>
    </source>
</evidence>
<evidence type="ECO:0000313" key="3">
    <source>
        <dbReference type="Proteomes" id="UP001519273"/>
    </source>
</evidence>
<dbReference type="Proteomes" id="UP001519273">
    <property type="component" value="Unassembled WGS sequence"/>
</dbReference>
<dbReference type="SUPFAM" id="SSF55729">
    <property type="entry name" value="Acyl-CoA N-acyltransferases (Nat)"/>
    <property type="match status" value="1"/>
</dbReference>
<dbReference type="GO" id="GO:0016746">
    <property type="term" value="F:acyltransferase activity"/>
    <property type="evidence" value="ECO:0007669"/>
    <property type="project" value="UniProtKB-KW"/>
</dbReference>
<protein>
    <submittedName>
        <fullName evidence="2">Acetoin utilization protein AcuA</fullName>
        <ecNumber evidence="2">2.3.1.-</ecNumber>
    </submittedName>
</protein>
<dbReference type="Gene3D" id="3.40.630.30">
    <property type="match status" value="1"/>
</dbReference>
<dbReference type="PROSITE" id="PS51186">
    <property type="entry name" value="GNAT"/>
    <property type="match status" value="1"/>
</dbReference>
<keyword evidence="3" id="KW-1185">Reference proteome</keyword>
<dbReference type="EC" id="2.3.1.-" evidence="2"/>
<accession>A0ABS4GZ47</accession>
<dbReference type="InterPro" id="IPR024699">
    <property type="entry name" value="AcuA"/>
</dbReference>
<sequence>MEHIKRYHAAVVPHEERVLIVEGPVSSSVLRELTMHPDLHAFRRPHEQQEALIAISELPEGRIIITRDKDTIVGYVTFHHPDELERWSQGHMQDLIELGAIEVANSYRSLGLGQKMIKTAFEEGQMEQYIVFTTEYYWHWDLKGTGLNVWEYRKMMERLMSVVGMIWYATDDPEICSHPANCLMVRIGKDVPIESEEQFDRIRFQQRFMY</sequence>
<dbReference type="PIRSF" id="PIRSF021278">
    <property type="entry name" value="AcuA"/>
    <property type="match status" value="1"/>
</dbReference>
<feature type="domain" description="N-acetyltransferase" evidence="1">
    <location>
        <begin position="28"/>
        <end position="192"/>
    </location>
</feature>